<organism evidence="3 4">
    <name type="scientific">Ancylobacter rudongensis</name>
    <dbReference type="NCBI Taxonomy" id="177413"/>
    <lineage>
        <taxon>Bacteria</taxon>
        <taxon>Pseudomonadati</taxon>
        <taxon>Pseudomonadota</taxon>
        <taxon>Alphaproteobacteria</taxon>
        <taxon>Hyphomicrobiales</taxon>
        <taxon>Xanthobacteraceae</taxon>
        <taxon>Ancylobacter</taxon>
    </lineage>
</organism>
<proteinExistence type="predicted"/>
<dbReference type="Pfam" id="PF07331">
    <property type="entry name" value="TctB"/>
    <property type="match status" value="1"/>
</dbReference>
<dbReference type="Proteomes" id="UP000198889">
    <property type="component" value="Unassembled WGS sequence"/>
</dbReference>
<evidence type="ECO:0000259" key="2">
    <source>
        <dbReference type="Pfam" id="PF07331"/>
    </source>
</evidence>
<sequence length="150" mass="15834">MRFLAALPALFMIGLSLLVGLGTMGLRYWDGVTPGPAFFPVWLAAAGAFLAVILLIQQFRGHSLGDLDFPDTAGFLRVGATLAAMVGMGLISPILGMVPAVALFIGFMLTLVLRQKLVPSLLTAVGVAVGVELVFVRWLGVSLPPFAFSF</sequence>
<dbReference type="AlphaFoldDB" id="A0A1G4TLA0"/>
<name>A0A1G4TLA0_9HYPH</name>
<dbReference type="EMBL" id="FMTP01000004">
    <property type="protein sequence ID" value="SCW81575.1"/>
    <property type="molecule type" value="Genomic_DNA"/>
</dbReference>
<keyword evidence="4" id="KW-1185">Reference proteome</keyword>
<gene>
    <name evidence="3" type="ORF">SAMN05660859_3031</name>
</gene>
<protein>
    <submittedName>
        <fullName evidence="3">Tripartite tricarboxylate transporter TctB family protein</fullName>
    </submittedName>
</protein>
<evidence type="ECO:0000313" key="3">
    <source>
        <dbReference type="EMBL" id="SCW81575.1"/>
    </source>
</evidence>
<dbReference type="InterPro" id="IPR009936">
    <property type="entry name" value="DUF1468"/>
</dbReference>
<evidence type="ECO:0000256" key="1">
    <source>
        <dbReference type="SAM" id="Phobius"/>
    </source>
</evidence>
<dbReference type="STRING" id="177413.SAMN05660859_3031"/>
<feature type="transmembrane region" description="Helical" evidence="1">
    <location>
        <begin position="36"/>
        <end position="56"/>
    </location>
</feature>
<feature type="domain" description="DUF1468" evidence="2">
    <location>
        <begin position="10"/>
        <end position="144"/>
    </location>
</feature>
<keyword evidence="1" id="KW-1133">Transmembrane helix</keyword>
<accession>A0A1G4TLA0</accession>
<reference evidence="4" key="1">
    <citation type="submission" date="2016-10" db="EMBL/GenBank/DDBJ databases">
        <authorList>
            <person name="Varghese N."/>
            <person name="Submissions S."/>
        </authorList>
    </citation>
    <scope>NUCLEOTIDE SEQUENCE [LARGE SCALE GENOMIC DNA]</scope>
    <source>
        <strain evidence="4">CGMCC 1.1761</strain>
    </source>
</reference>
<evidence type="ECO:0000313" key="4">
    <source>
        <dbReference type="Proteomes" id="UP000198889"/>
    </source>
</evidence>
<feature type="transmembrane region" description="Helical" evidence="1">
    <location>
        <begin position="120"/>
        <end position="140"/>
    </location>
</feature>
<feature type="transmembrane region" description="Helical" evidence="1">
    <location>
        <begin position="94"/>
        <end position="113"/>
    </location>
</feature>
<keyword evidence="1" id="KW-0812">Transmembrane</keyword>
<keyword evidence="1" id="KW-0472">Membrane</keyword>